<comment type="caution">
    <text evidence="1">The sequence shown here is derived from an EMBL/GenBank/DDBJ whole genome shotgun (WGS) entry which is preliminary data.</text>
</comment>
<protein>
    <submittedName>
        <fullName evidence="1">Uncharacterized protein</fullName>
    </submittedName>
</protein>
<evidence type="ECO:0000313" key="2">
    <source>
        <dbReference type="Proteomes" id="UP000251211"/>
    </source>
</evidence>
<reference evidence="1 2" key="1">
    <citation type="submission" date="2018-06" db="EMBL/GenBank/DDBJ databases">
        <authorList>
            <consortium name="Pathogen Informatics"/>
            <person name="Doyle S."/>
        </authorList>
    </citation>
    <scope>NUCLEOTIDE SEQUENCE [LARGE SCALE GENOMIC DNA]</scope>
    <source>
        <strain evidence="1 2">NCTC13229</strain>
    </source>
</reference>
<gene>
    <name evidence="1" type="ORF">NCTC13229_02737</name>
</gene>
<proteinExistence type="predicted"/>
<organism evidence="1 2">
    <name type="scientific">Rhodococcus wratislaviensis</name>
    <name type="common">Tsukamurella wratislaviensis</name>
    <dbReference type="NCBI Taxonomy" id="44752"/>
    <lineage>
        <taxon>Bacteria</taxon>
        <taxon>Bacillati</taxon>
        <taxon>Actinomycetota</taxon>
        <taxon>Actinomycetes</taxon>
        <taxon>Mycobacteriales</taxon>
        <taxon>Nocardiaceae</taxon>
        <taxon>Rhodococcus</taxon>
    </lineage>
</organism>
<dbReference type="EMBL" id="UAUI01000010">
    <property type="protein sequence ID" value="SPZ39258.1"/>
    <property type="molecule type" value="Genomic_DNA"/>
</dbReference>
<dbReference type="Proteomes" id="UP000251211">
    <property type="component" value="Unassembled WGS sequence"/>
</dbReference>
<dbReference type="AlphaFoldDB" id="A0AB38FCU2"/>
<accession>A0AB38FCU2</accession>
<sequence length="41" mass="4471">MIGRQHGTRYVEIGHEKSLTRQPVGAASDLSIQLYFGPGLS</sequence>
<evidence type="ECO:0000313" key="1">
    <source>
        <dbReference type="EMBL" id="SPZ39258.1"/>
    </source>
</evidence>
<name>A0AB38FCU2_RHOWR</name>